<dbReference type="EMBL" id="OM869650">
    <property type="protein sequence ID" value="UPW41693.1"/>
    <property type="molecule type" value="Genomic_DNA"/>
</dbReference>
<sequence length="107" mass="12148">MKKSKPIFRNAIKSVETYEGETIEQKVARITQNKEPIKDGAPLIYNERKDGVQPAYNVRTDRWDIAIEAMNKVTMANIAKREGKFETPIKPNENTNNNENQVSPGDA</sequence>
<accession>A0A976N2B4</accession>
<evidence type="ECO:0000256" key="1">
    <source>
        <dbReference type="SAM" id="MobiDB-lite"/>
    </source>
</evidence>
<evidence type="ECO:0000313" key="2">
    <source>
        <dbReference type="EMBL" id="UPW41693.1"/>
    </source>
</evidence>
<organism evidence="2">
    <name type="scientific">Peromfec virus RodF8_19</name>
    <dbReference type="NCBI Taxonomy" id="2929361"/>
    <lineage>
        <taxon>Viruses</taxon>
        <taxon>Monodnaviria</taxon>
        <taxon>Sangervirae</taxon>
        <taxon>Phixviricota</taxon>
        <taxon>Malgrandaviricetes</taxon>
        <taxon>Petitvirales</taxon>
        <taxon>Microviridae</taxon>
    </lineage>
</organism>
<protein>
    <submittedName>
        <fullName evidence="2">Uncharacterized protein</fullName>
    </submittedName>
</protein>
<name>A0A976N2B4_9VIRU</name>
<reference evidence="2" key="1">
    <citation type="submission" date="2022-02" db="EMBL/GenBank/DDBJ databases">
        <title>Towards deciphering the DNA virus diversity associated with rodent species in the families Cricetidae and Heteromyidae.</title>
        <authorList>
            <person name="Lund M."/>
            <person name="Larsen B.B."/>
            <person name="Gryseels S."/>
            <person name="Kraberger S."/>
            <person name="Rowsey D.M."/>
            <person name="Steger L."/>
            <person name="Yule K.M."/>
            <person name="Upham N.S."/>
            <person name="Worobey M."/>
            <person name="Van Doorslaer K."/>
            <person name="Varsani A."/>
        </authorList>
    </citation>
    <scope>NUCLEOTIDE SEQUENCE</scope>
    <source>
        <strain evidence="2">NeonRodF8_19</strain>
    </source>
</reference>
<feature type="region of interest" description="Disordered" evidence="1">
    <location>
        <begin position="84"/>
        <end position="107"/>
    </location>
</feature>
<proteinExistence type="predicted"/>